<evidence type="ECO:0000256" key="4">
    <source>
        <dbReference type="ARBA" id="ARBA00022763"/>
    </source>
</evidence>
<feature type="compositionally biased region" description="Low complexity" evidence="6">
    <location>
        <begin position="233"/>
        <end position="251"/>
    </location>
</feature>
<dbReference type="GeneID" id="30192084"/>
<feature type="compositionally biased region" description="Basic and acidic residues" evidence="6">
    <location>
        <begin position="196"/>
        <end position="211"/>
    </location>
</feature>
<evidence type="ECO:0000313" key="8">
    <source>
        <dbReference type="EMBL" id="ODO00552.1"/>
    </source>
</evidence>
<evidence type="ECO:0000256" key="2">
    <source>
        <dbReference type="ARBA" id="ARBA00022598"/>
    </source>
</evidence>
<dbReference type="GO" id="GO:0005524">
    <property type="term" value="F:ATP binding"/>
    <property type="evidence" value="ECO:0007669"/>
    <property type="project" value="InterPro"/>
</dbReference>
<dbReference type="GO" id="GO:0006260">
    <property type="term" value="P:DNA replication"/>
    <property type="evidence" value="ECO:0007669"/>
    <property type="project" value="UniProtKB-KW"/>
</dbReference>
<dbReference type="InterPro" id="IPR012310">
    <property type="entry name" value="DNA_ligase_ATP-dep_cent"/>
</dbReference>
<evidence type="ECO:0000256" key="6">
    <source>
        <dbReference type="SAM" id="MobiDB-lite"/>
    </source>
</evidence>
<keyword evidence="5" id="KW-0234">DNA repair</keyword>
<dbReference type="EMBL" id="AWGH01000007">
    <property type="protein sequence ID" value="ODO00552.1"/>
    <property type="molecule type" value="Genomic_DNA"/>
</dbReference>
<sequence length="656" mass="72089">MSRARLLRQLAPLAQHARVTIRPCSALPSRALTVPLSLGRFTKPYSTSPAQPTVEQQLQRLVSLLKEVSAVNSKAEKQRIISQYPDLREVLELIYEPNLRTHITSTQFHKLLSTPEPTPSPPPLDNLPSDIPTLFHLLSSRAVTGTAAKTLILSFLEAQGVRGKEELEDMFGRLLGRNLTGGFGARTLKEVQWPGEEGKKAEGGVKEEGGVKRKQGRPRKSPPPEPLVSEANSTTPKAKPSPKSSPATSYATPVLPNFGPLEKFEVALGKSIDPPFDALFSGRTGGGVWYASRKLDGVRVLTFLDFLVPPSADGEEGGGKPELIGTHFVSRSGRAFKSLSKLAGQLSTLAEYPKLGEILSYDTETIPLSPDSSSGTGIVKRLVLDGEVCVMRPKTPSELKISEAKDDGSPASGIWQANDPYVEDFPSTVSQVRKAATIQHLSYFLFDLLSWGEVHAKGALPGYGLSQTFSQRAQALQELTSWFDKELEGQGVGKEGRMVKELRQCKVEGLGDVEGMVERAAEEGWEGLILRKDALYKGKRSPDVRKFKKWQDAEYPVLSLTTSTMRLSINGTFAERQAMANVWIEHKGTKVAVGSGWTAEERVRYAERPEEIVGKEITVEFFEESERMGADGQKEGGKSLRFPRVKKVWEEGKRDI</sequence>
<dbReference type="Gene3D" id="3.30.470.30">
    <property type="entry name" value="DNA ligase/mRNA capping enzyme"/>
    <property type="match status" value="1"/>
</dbReference>
<keyword evidence="2" id="KW-0436">Ligase</keyword>
<comment type="caution">
    <text evidence="8">The sequence shown here is derived from an EMBL/GenBank/DDBJ whole genome shotgun (WGS) entry which is preliminary data.</text>
</comment>
<protein>
    <recommendedName>
        <fullName evidence="7">ATP-dependent DNA ligase family profile domain-containing protein</fullName>
    </recommendedName>
</protein>
<accession>A0A1E3JKT3</accession>
<dbReference type="GO" id="GO:0006281">
    <property type="term" value="P:DNA repair"/>
    <property type="evidence" value="ECO:0007669"/>
    <property type="project" value="UniProtKB-KW"/>
</dbReference>
<feature type="region of interest" description="Disordered" evidence="6">
    <location>
        <begin position="190"/>
        <end position="251"/>
    </location>
</feature>
<dbReference type="SUPFAM" id="SSF56091">
    <property type="entry name" value="DNA ligase/mRNA capping enzyme, catalytic domain"/>
    <property type="match status" value="1"/>
</dbReference>
<evidence type="ECO:0000256" key="3">
    <source>
        <dbReference type="ARBA" id="ARBA00022705"/>
    </source>
</evidence>
<dbReference type="RefSeq" id="XP_019032744.1">
    <property type="nucleotide sequence ID" value="XM_019175012.1"/>
</dbReference>
<dbReference type="Proteomes" id="UP000094819">
    <property type="component" value="Unassembled WGS sequence"/>
</dbReference>
<proteinExistence type="predicted"/>
<dbReference type="GO" id="GO:0006310">
    <property type="term" value="P:DNA recombination"/>
    <property type="evidence" value="ECO:0007669"/>
    <property type="project" value="InterPro"/>
</dbReference>
<gene>
    <name evidence="8" type="ORF">L198_02871</name>
</gene>
<keyword evidence="4" id="KW-0227">DNA damage</keyword>
<dbReference type="InterPro" id="IPR012340">
    <property type="entry name" value="NA-bd_OB-fold"/>
</dbReference>
<name>A0A1E3JKT3_9TREE</name>
<evidence type="ECO:0000313" key="9">
    <source>
        <dbReference type="Proteomes" id="UP000094819"/>
    </source>
</evidence>
<dbReference type="AlphaFoldDB" id="A0A1E3JKT3"/>
<feature type="domain" description="ATP-dependent DNA ligase family profile" evidence="7">
    <location>
        <begin position="379"/>
        <end position="548"/>
    </location>
</feature>
<dbReference type="GO" id="GO:0003910">
    <property type="term" value="F:DNA ligase (ATP) activity"/>
    <property type="evidence" value="ECO:0007669"/>
    <property type="project" value="InterPro"/>
</dbReference>
<evidence type="ECO:0000256" key="5">
    <source>
        <dbReference type="ARBA" id="ARBA00023204"/>
    </source>
</evidence>
<keyword evidence="9" id="KW-1185">Reference proteome</keyword>
<dbReference type="Pfam" id="PF01068">
    <property type="entry name" value="DNA_ligase_A_M"/>
    <property type="match status" value="1"/>
</dbReference>
<organism evidence="8 9">
    <name type="scientific">Cryptococcus wingfieldii CBS 7118</name>
    <dbReference type="NCBI Taxonomy" id="1295528"/>
    <lineage>
        <taxon>Eukaryota</taxon>
        <taxon>Fungi</taxon>
        <taxon>Dikarya</taxon>
        <taxon>Basidiomycota</taxon>
        <taxon>Agaricomycotina</taxon>
        <taxon>Tremellomycetes</taxon>
        <taxon>Tremellales</taxon>
        <taxon>Cryptococcaceae</taxon>
        <taxon>Cryptococcus</taxon>
    </lineage>
</organism>
<dbReference type="PANTHER" id="PTHR47810">
    <property type="entry name" value="DNA LIGASE"/>
    <property type="match status" value="1"/>
</dbReference>
<comment type="cofactor">
    <cofactor evidence="1">
        <name>a divalent metal cation</name>
        <dbReference type="ChEBI" id="CHEBI:60240"/>
    </cofactor>
</comment>
<dbReference type="SUPFAM" id="SSF50249">
    <property type="entry name" value="Nucleic acid-binding proteins"/>
    <property type="match status" value="1"/>
</dbReference>
<evidence type="ECO:0000259" key="7">
    <source>
        <dbReference type="Pfam" id="PF01068"/>
    </source>
</evidence>
<dbReference type="InterPro" id="IPR050326">
    <property type="entry name" value="NAD_dep_DNA_ligaseB"/>
</dbReference>
<dbReference type="PANTHER" id="PTHR47810:SF1">
    <property type="entry name" value="DNA LIGASE B"/>
    <property type="match status" value="1"/>
</dbReference>
<dbReference type="OrthoDB" id="411785at2759"/>
<evidence type="ECO:0000256" key="1">
    <source>
        <dbReference type="ARBA" id="ARBA00001968"/>
    </source>
</evidence>
<dbReference type="Gene3D" id="2.40.50.140">
    <property type="entry name" value="Nucleic acid-binding proteins"/>
    <property type="match status" value="1"/>
</dbReference>
<keyword evidence="3" id="KW-0235">DNA replication</keyword>
<reference evidence="8 9" key="1">
    <citation type="submission" date="2016-06" db="EMBL/GenBank/DDBJ databases">
        <title>Evolution of pathogenesis and genome organization in the Tremellales.</title>
        <authorList>
            <person name="Cuomo C."/>
            <person name="Litvintseva A."/>
            <person name="Heitman J."/>
            <person name="Chen Y."/>
            <person name="Sun S."/>
            <person name="Springer D."/>
            <person name="Dromer F."/>
            <person name="Young S."/>
            <person name="Zeng Q."/>
            <person name="Chapman S."/>
            <person name="Gujja S."/>
            <person name="Saif S."/>
            <person name="Birren B."/>
        </authorList>
    </citation>
    <scope>NUCLEOTIDE SEQUENCE [LARGE SCALE GENOMIC DNA]</scope>
    <source>
        <strain evidence="8 9">CBS 7118</strain>
    </source>
</reference>